<dbReference type="PANTHER" id="PTHR34222:SF99">
    <property type="entry name" value="PROTEIN, PUTATIVE-RELATED"/>
    <property type="match status" value="1"/>
</dbReference>
<name>A0AAW2JVT8_SESRA</name>
<organism evidence="1">
    <name type="scientific">Sesamum radiatum</name>
    <name type="common">Black benniseed</name>
    <dbReference type="NCBI Taxonomy" id="300843"/>
    <lineage>
        <taxon>Eukaryota</taxon>
        <taxon>Viridiplantae</taxon>
        <taxon>Streptophyta</taxon>
        <taxon>Embryophyta</taxon>
        <taxon>Tracheophyta</taxon>
        <taxon>Spermatophyta</taxon>
        <taxon>Magnoliopsida</taxon>
        <taxon>eudicotyledons</taxon>
        <taxon>Gunneridae</taxon>
        <taxon>Pentapetalae</taxon>
        <taxon>asterids</taxon>
        <taxon>lamiids</taxon>
        <taxon>Lamiales</taxon>
        <taxon>Pedaliaceae</taxon>
        <taxon>Sesamum</taxon>
    </lineage>
</organism>
<gene>
    <name evidence="1" type="ORF">Sradi_6526200</name>
</gene>
<dbReference type="AlphaFoldDB" id="A0AAW2JVT8"/>
<proteinExistence type="predicted"/>
<dbReference type="PANTHER" id="PTHR34222">
    <property type="entry name" value="GAG_PRE-INTEGRS DOMAIN-CONTAINING PROTEIN"/>
    <property type="match status" value="1"/>
</dbReference>
<dbReference type="EMBL" id="JACGWJ010000031">
    <property type="protein sequence ID" value="KAL0298664.1"/>
    <property type="molecule type" value="Genomic_DNA"/>
</dbReference>
<protein>
    <submittedName>
        <fullName evidence="1">Uncharacterized protein</fullName>
    </submittedName>
</protein>
<reference evidence="1" key="2">
    <citation type="journal article" date="2024" name="Plant">
        <title>Genomic evolution and insights into agronomic trait innovations of Sesamum species.</title>
        <authorList>
            <person name="Miao H."/>
            <person name="Wang L."/>
            <person name="Qu L."/>
            <person name="Liu H."/>
            <person name="Sun Y."/>
            <person name="Le M."/>
            <person name="Wang Q."/>
            <person name="Wei S."/>
            <person name="Zheng Y."/>
            <person name="Lin W."/>
            <person name="Duan Y."/>
            <person name="Cao H."/>
            <person name="Xiong S."/>
            <person name="Wang X."/>
            <person name="Wei L."/>
            <person name="Li C."/>
            <person name="Ma Q."/>
            <person name="Ju M."/>
            <person name="Zhao R."/>
            <person name="Li G."/>
            <person name="Mu C."/>
            <person name="Tian Q."/>
            <person name="Mei H."/>
            <person name="Zhang T."/>
            <person name="Gao T."/>
            <person name="Zhang H."/>
        </authorList>
    </citation>
    <scope>NUCLEOTIDE SEQUENCE</scope>
    <source>
        <strain evidence="1">G02</strain>
    </source>
</reference>
<accession>A0AAW2JVT8</accession>
<reference evidence="1" key="1">
    <citation type="submission" date="2020-06" db="EMBL/GenBank/DDBJ databases">
        <authorList>
            <person name="Li T."/>
            <person name="Hu X."/>
            <person name="Zhang T."/>
            <person name="Song X."/>
            <person name="Zhang H."/>
            <person name="Dai N."/>
            <person name="Sheng W."/>
            <person name="Hou X."/>
            <person name="Wei L."/>
        </authorList>
    </citation>
    <scope>NUCLEOTIDE SEQUENCE</scope>
    <source>
        <strain evidence="1">G02</strain>
        <tissue evidence="1">Leaf</tissue>
    </source>
</reference>
<comment type="caution">
    <text evidence="1">The sequence shown here is derived from an EMBL/GenBank/DDBJ whole genome shotgun (WGS) entry which is preliminary data.</text>
</comment>
<evidence type="ECO:0000313" key="1">
    <source>
        <dbReference type="EMBL" id="KAL0298664.1"/>
    </source>
</evidence>
<sequence length="94" mass="11014">MGLRESFSAERSQVLMMDPLPDLEKAFSMVMSMEKQRAVHIELAENTNNVAYQLVMKENMRDHAEKPIFKRRQYVDKKSLTYVHCHKTGHTKDS</sequence>